<dbReference type="SUPFAM" id="SSF51735">
    <property type="entry name" value="NAD(P)-binding Rossmann-fold domains"/>
    <property type="match status" value="1"/>
</dbReference>
<reference evidence="3 4" key="1">
    <citation type="submission" date="2016-10" db="EMBL/GenBank/DDBJ databases">
        <authorList>
            <person name="de Groot N.N."/>
        </authorList>
    </citation>
    <scope>NUCLEOTIDE SEQUENCE [LARGE SCALE GENOMIC DNA]</scope>
    <source>
        <strain evidence="3 4">CGMCC 4.7037</strain>
    </source>
</reference>
<organism evidence="3 4">
    <name type="scientific">Nonomuraea solani</name>
    <dbReference type="NCBI Taxonomy" id="1144553"/>
    <lineage>
        <taxon>Bacteria</taxon>
        <taxon>Bacillati</taxon>
        <taxon>Actinomycetota</taxon>
        <taxon>Actinomycetes</taxon>
        <taxon>Streptosporangiales</taxon>
        <taxon>Streptosporangiaceae</taxon>
        <taxon>Nonomuraea</taxon>
    </lineage>
</organism>
<accession>A0A1H6ERA1</accession>
<dbReference type="InterPro" id="IPR036291">
    <property type="entry name" value="NAD(P)-bd_dom_sf"/>
</dbReference>
<name>A0A1H6ERA1_9ACTN</name>
<dbReference type="PANTHER" id="PTHR24321">
    <property type="entry name" value="DEHYDROGENASES, SHORT CHAIN"/>
    <property type="match status" value="1"/>
</dbReference>
<dbReference type="GO" id="GO:0016491">
    <property type="term" value="F:oxidoreductase activity"/>
    <property type="evidence" value="ECO:0007669"/>
    <property type="project" value="UniProtKB-KW"/>
</dbReference>
<evidence type="ECO:0000313" key="3">
    <source>
        <dbReference type="EMBL" id="SEG99611.1"/>
    </source>
</evidence>
<evidence type="ECO:0000313" key="4">
    <source>
        <dbReference type="Proteomes" id="UP000236732"/>
    </source>
</evidence>
<dbReference type="Pfam" id="PF13561">
    <property type="entry name" value="adh_short_C2"/>
    <property type="match status" value="1"/>
</dbReference>
<dbReference type="PANTHER" id="PTHR24321:SF8">
    <property type="entry name" value="ESTRADIOL 17-BETA-DEHYDROGENASE 8-RELATED"/>
    <property type="match status" value="1"/>
</dbReference>
<proteinExistence type="inferred from homology"/>
<gene>
    <name evidence="3" type="ORF">SAMN05444920_113207</name>
</gene>
<dbReference type="Proteomes" id="UP000236732">
    <property type="component" value="Unassembled WGS sequence"/>
</dbReference>
<evidence type="ECO:0000256" key="2">
    <source>
        <dbReference type="ARBA" id="ARBA00023002"/>
    </source>
</evidence>
<dbReference type="InterPro" id="IPR002347">
    <property type="entry name" value="SDR_fam"/>
</dbReference>
<dbReference type="Gene3D" id="3.40.50.720">
    <property type="entry name" value="NAD(P)-binding Rossmann-like Domain"/>
    <property type="match status" value="1"/>
</dbReference>
<protein>
    <submittedName>
        <fullName evidence="3">3-oxoacyl-[acyl-carrier protein] reductase</fullName>
    </submittedName>
</protein>
<dbReference type="InterPro" id="IPR020904">
    <property type="entry name" value="Sc_DH/Rdtase_CS"/>
</dbReference>
<dbReference type="PRINTS" id="PR00081">
    <property type="entry name" value="GDHRDH"/>
</dbReference>
<dbReference type="PRINTS" id="PR00080">
    <property type="entry name" value="SDRFAMILY"/>
</dbReference>
<sequence>MMRQIYQRYGRLDALVINAGVHEAGLLGMTRHESVSRLFEVNAIGATHTLQAALRLLRRGTNPAIVLISSVMGRAGGPGQAVYSATKAALIGLTLAAAKELGPAGVRVNAVAPGYIETDMLATLDDQARATTVAATPLGRLGSPDDVAQAVTFLLSPGARFITGQVLGVDGGLVP</sequence>
<comment type="similarity">
    <text evidence="1">Belongs to the short-chain dehydrogenases/reductases (SDR) family.</text>
</comment>
<keyword evidence="2" id="KW-0560">Oxidoreductase</keyword>
<dbReference type="PROSITE" id="PS00061">
    <property type="entry name" value="ADH_SHORT"/>
    <property type="match status" value="1"/>
</dbReference>
<keyword evidence="4" id="KW-1185">Reference proteome</keyword>
<dbReference type="AlphaFoldDB" id="A0A1H6ERA1"/>
<evidence type="ECO:0000256" key="1">
    <source>
        <dbReference type="ARBA" id="ARBA00006484"/>
    </source>
</evidence>
<dbReference type="EMBL" id="FNVT01000013">
    <property type="protein sequence ID" value="SEG99611.1"/>
    <property type="molecule type" value="Genomic_DNA"/>
</dbReference>